<sequence length="146" mass="16673">MHYYYDHHQDDIYRQQPSVQFLPPSVIDQYVNQWITTSIPGYGQVIAYVTDFNRRNGMVSMFIYQAPYYQPQFIQVHNSDLVGIAPYYGPIPPRPHQGPGPGPQPRPPRPRPPFFPWWFWGIGGQGGFYGQQSGQGGFGSQSPGPR</sequence>
<protein>
    <submittedName>
        <fullName evidence="2">Uncharacterized protein</fullName>
    </submittedName>
</protein>
<name>D3FV02_ALKPO</name>
<keyword evidence="3" id="KW-1185">Reference proteome</keyword>
<dbReference type="EMBL" id="CP001878">
    <property type="protein sequence ID" value="ADC48428.1"/>
    <property type="molecule type" value="Genomic_DNA"/>
</dbReference>
<accession>D3FV02</accession>
<feature type="region of interest" description="Disordered" evidence="1">
    <location>
        <begin position="89"/>
        <end position="146"/>
    </location>
</feature>
<dbReference type="eggNOG" id="ENOG50343U4">
    <property type="taxonomic scope" value="Bacteria"/>
</dbReference>
<dbReference type="AlphaFoldDB" id="D3FV02"/>
<gene>
    <name evidence="2" type="ordered locus">BpOF4_01805</name>
</gene>
<organism evidence="2 3">
    <name type="scientific">Alkalihalophilus pseudofirmus (strain ATCC BAA-2126 / JCM 17055 / OF4)</name>
    <name type="common">Bacillus pseudofirmus</name>
    <dbReference type="NCBI Taxonomy" id="398511"/>
    <lineage>
        <taxon>Bacteria</taxon>
        <taxon>Bacillati</taxon>
        <taxon>Bacillota</taxon>
        <taxon>Bacilli</taxon>
        <taxon>Bacillales</taxon>
        <taxon>Bacillaceae</taxon>
        <taxon>Alkalihalophilus</taxon>
    </lineage>
</organism>
<feature type="compositionally biased region" description="Pro residues" evidence="1">
    <location>
        <begin position="89"/>
        <end position="115"/>
    </location>
</feature>
<dbReference type="Proteomes" id="UP000001544">
    <property type="component" value="Chromosome"/>
</dbReference>
<evidence type="ECO:0000313" key="3">
    <source>
        <dbReference type="Proteomes" id="UP000001544"/>
    </source>
</evidence>
<feature type="compositionally biased region" description="Gly residues" evidence="1">
    <location>
        <begin position="121"/>
        <end position="139"/>
    </location>
</feature>
<dbReference type="KEGG" id="bpf:BpOF4_01805"/>
<evidence type="ECO:0000256" key="1">
    <source>
        <dbReference type="SAM" id="MobiDB-lite"/>
    </source>
</evidence>
<dbReference type="HOGENOM" id="CLU_1773698_0_0_9"/>
<evidence type="ECO:0000313" key="2">
    <source>
        <dbReference type="EMBL" id="ADC48428.1"/>
    </source>
</evidence>
<reference evidence="2 3" key="1">
    <citation type="journal article" date="2011" name="Environ. Microbiol.">
        <title>Genome of alkaliphilic Bacillus pseudofirmus OF4 reveals adaptations that support the ability to grow in an external pH range from 7.5 to 11.4.</title>
        <authorList>
            <person name="Janto B."/>
            <person name="Ahmed A."/>
            <person name="Ito M."/>
            <person name="Liu J."/>
            <person name="Hicks D.B."/>
            <person name="Pagni S."/>
            <person name="Fackelmayer O.J."/>
            <person name="Smith T.A."/>
            <person name="Earl J."/>
            <person name="Elbourne L.D."/>
            <person name="Hassan K."/>
            <person name="Paulsen I.T."/>
            <person name="Kolsto A.B."/>
            <person name="Tourasse N.J."/>
            <person name="Ehrlich G.D."/>
            <person name="Boissy R."/>
            <person name="Ivey D.M."/>
            <person name="Li G."/>
            <person name="Xue Y."/>
            <person name="Ma Y."/>
            <person name="Hu F.Z."/>
            <person name="Krulwich T.A."/>
        </authorList>
    </citation>
    <scope>NUCLEOTIDE SEQUENCE [LARGE SCALE GENOMIC DNA]</scope>
    <source>
        <strain evidence="3">ATCC BAA-2126 / JCM 17055 / OF4</strain>
    </source>
</reference>
<dbReference type="RefSeq" id="WP_012959706.1">
    <property type="nucleotide sequence ID" value="NC_013791.2"/>
</dbReference>
<proteinExistence type="predicted"/>